<dbReference type="CDD" id="cd00130">
    <property type="entry name" value="PAS"/>
    <property type="match status" value="1"/>
</dbReference>
<proteinExistence type="predicted"/>
<dbReference type="InterPro" id="IPR013655">
    <property type="entry name" value="PAS_fold_3"/>
</dbReference>
<name>A0A7K4DKX2_9EURY</name>
<dbReference type="PROSITE" id="PS50109">
    <property type="entry name" value="HIS_KIN"/>
    <property type="match status" value="1"/>
</dbReference>
<dbReference type="InterPro" id="IPR001610">
    <property type="entry name" value="PAC"/>
</dbReference>
<feature type="transmembrane region" description="Helical" evidence="1">
    <location>
        <begin position="165"/>
        <end position="183"/>
    </location>
</feature>
<comment type="caution">
    <text evidence="5">The sequence shown here is derived from an EMBL/GenBank/DDBJ whole genome shotgun (WGS) entry which is preliminary data.</text>
</comment>
<evidence type="ECO:0000259" key="2">
    <source>
        <dbReference type="PROSITE" id="PS50109"/>
    </source>
</evidence>
<dbReference type="SUPFAM" id="SSF55874">
    <property type="entry name" value="ATPase domain of HSP90 chaperone/DNA topoisomerase II/histidine kinase"/>
    <property type="match status" value="1"/>
</dbReference>
<dbReference type="AlphaFoldDB" id="A0A7K4DKX2"/>
<protein>
    <submittedName>
        <fullName evidence="5">PAS domain S-box protein</fullName>
    </submittedName>
</protein>
<evidence type="ECO:0000259" key="4">
    <source>
        <dbReference type="PROSITE" id="PS50113"/>
    </source>
</evidence>
<evidence type="ECO:0000256" key="1">
    <source>
        <dbReference type="SAM" id="Phobius"/>
    </source>
</evidence>
<dbReference type="Proteomes" id="UP000591058">
    <property type="component" value="Unassembled WGS sequence"/>
</dbReference>
<dbReference type="PANTHER" id="PTHR43065">
    <property type="entry name" value="SENSOR HISTIDINE KINASE"/>
    <property type="match status" value="1"/>
</dbReference>
<feature type="domain" description="PAS" evidence="3">
    <location>
        <begin position="205"/>
        <end position="271"/>
    </location>
</feature>
<dbReference type="Gene3D" id="3.30.450.20">
    <property type="entry name" value="PAS domain"/>
    <property type="match status" value="1"/>
</dbReference>
<dbReference type="Pfam" id="PF02518">
    <property type="entry name" value="HATPase_c"/>
    <property type="match status" value="1"/>
</dbReference>
<dbReference type="PANTHER" id="PTHR43065:SF23">
    <property type="entry name" value="SENSOR HISTIDINE KINASE PDTAS"/>
    <property type="match status" value="1"/>
</dbReference>
<feature type="transmembrane region" description="Helical" evidence="1">
    <location>
        <begin position="138"/>
        <end position="159"/>
    </location>
</feature>
<dbReference type="EMBL" id="JABBYL010000015">
    <property type="protein sequence ID" value="NMO09121.1"/>
    <property type="molecule type" value="Genomic_DNA"/>
</dbReference>
<dbReference type="PROSITE" id="PS50112">
    <property type="entry name" value="PAS"/>
    <property type="match status" value="1"/>
</dbReference>
<feature type="domain" description="PAC" evidence="4">
    <location>
        <begin position="278"/>
        <end position="329"/>
    </location>
</feature>
<dbReference type="SMART" id="SM00091">
    <property type="entry name" value="PAS"/>
    <property type="match status" value="1"/>
</dbReference>
<organism evidence="5 6">
    <name type="scientific">Methanobacterium subterraneum</name>
    <dbReference type="NCBI Taxonomy" id="59277"/>
    <lineage>
        <taxon>Archaea</taxon>
        <taxon>Methanobacteriati</taxon>
        <taxon>Methanobacteriota</taxon>
        <taxon>Methanomada group</taxon>
        <taxon>Methanobacteria</taxon>
        <taxon>Methanobacteriales</taxon>
        <taxon>Methanobacteriaceae</taxon>
        <taxon>Methanobacterium</taxon>
    </lineage>
</organism>
<feature type="transmembrane region" description="Helical" evidence="1">
    <location>
        <begin position="5"/>
        <end position="24"/>
    </location>
</feature>
<dbReference type="SUPFAM" id="SSF55785">
    <property type="entry name" value="PYP-like sensor domain (PAS domain)"/>
    <property type="match status" value="1"/>
</dbReference>
<evidence type="ECO:0000313" key="6">
    <source>
        <dbReference type="Proteomes" id="UP000591058"/>
    </source>
</evidence>
<keyword evidence="1" id="KW-0472">Membrane</keyword>
<keyword evidence="1" id="KW-1133">Transmembrane helix</keyword>
<dbReference type="Pfam" id="PF08447">
    <property type="entry name" value="PAS_3"/>
    <property type="match status" value="1"/>
</dbReference>
<evidence type="ECO:0000313" key="5">
    <source>
        <dbReference type="EMBL" id="NMO09121.1"/>
    </source>
</evidence>
<reference evidence="5 6" key="1">
    <citation type="submission" date="2020-04" db="EMBL/GenBank/DDBJ databases">
        <title>Draft genome of Methanobacterium subterraneum isolated from animal feces.</title>
        <authorList>
            <person name="Ouboter H.T."/>
            <person name="Berger S."/>
            <person name="Gungor E."/>
            <person name="Jetten M.S.M."/>
            <person name="Welte C.U."/>
        </authorList>
    </citation>
    <scope>NUCLEOTIDE SEQUENCE [LARGE SCALE GENOMIC DNA]</scope>
    <source>
        <strain evidence="5">HO_2020</strain>
    </source>
</reference>
<dbReference type="RefSeq" id="WP_169032668.1">
    <property type="nucleotide sequence ID" value="NZ_JABBYL010000015.1"/>
</dbReference>
<dbReference type="Pfam" id="PF07568">
    <property type="entry name" value="HisKA_2"/>
    <property type="match status" value="1"/>
</dbReference>
<dbReference type="InterPro" id="IPR011495">
    <property type="entry name" value="Sig_transdc_His_kin_sub2_dim/P"/>
</dbReference>
<dbReference type="InterPro" id="IPR003594">
    <property type="entry name" value="HATPase_dom"/>
</dbReference>
<feature type="transmembrane region" description="Helical" evidence="1">
    <location>
        <begin position="68"/>
        <end position="89"/>
    </location>
</feature>
<dbReference type="InterPro" id="IPR036890">
    <property type="entry name" value="HATPase_C_sf"/>
</dbReference>
<dbReference type="NCBIfam" id="TIGR00229">
    <property type="entry name" value="sensory_box"/>
    <property type="match status" value="1"/>
</dbReference>
<dbReference type="Gene3D" id="3.30.565.10">
    <property type="entry name" value="Histidine kinase-like ATPase, C-terminal domain"/>
    <property type="match status" value="1"/>
</dbReference>
<dbReference type="InterPro" id="IPR005467">
    <property type="entry name" value="His_kinase_dom"/>
</dbReference>
<feature type="transmembrane region" description="Helical" evidence="1">
    <location>
        <begin position="36"/>
        <end position="56"/>
    </location>
</feature>
<sequence length="538" mass="61660">MLDAIIVMVSLLFIIWFPLIWPVIKPSQPDSLSMILSISYLFLDLIFLLGVTIVLFSENKKINVLPILLLALGIFLQVLGDMAYAYHVVVPNLEYLYFADLLYSSTSFFVILAIISYLNKINIDIRDYLSIYRKPLLYNDWISYLPLILVLFTYSLLLVTSPDAALIWGVGIIVTLVILRQVISLNEIRKAQITLKRNKEIISQRKAQLDFITSNMLDLISESDEKGVYKYVSPSSKQLLGYSSEDLLGKSMYDFIHPDDSEKVIESLKESQGIAEGMRIEYRYKNADGNYVWLETTGKPVFDEKGFRGFIYSSRDIRDQKKAAEFVKKSLKEKEALLREIHHRVNNNLQIISSLLSLQSDNVVDERDHELFVESQNRVRSMAMIHEKLYQSDSLNSINFSDYIETLLNSLIYDYTKDLGHIKLDLDIEEVDLNIETSVPCGLIINELVSNALKHAFPNGRPGKIMVKLHQDNDQFILEVGDDGIGYSEEEVPENGKKLGFNLVKSLLQQLDGSMEIQHGNGTVYRIVFSELKYQKRF</sequence>
<gene>
    <name evidence="5" type="ORF">HG719_04625</name>
</gene>
<evidence type="ECO:0000259" key="3">
    <source>
        <dbReference type="PROSITE" id="PS50112"/>
    </source>
</evidence>
<dbReference type="SMART" id="SM00387">
    <property type="entry name" value="HATPase_c"/>
    <property type="match status" value="1"/>
</dbReference>
<dbReference type="InterPro" id="IPR000700">
    <property type="entry name" value="PAS-assoc_C"/>
</dbReference>
<feature type="domain" description="Histidine kinase" evidence="2">
    <location>
        <begin position="340"/>
        <end position="533"/>
    </location>
</feature>
<dbReference type="PROSITE" id="PS50113">
    <property type="entry name" value="PAC"/>
    <property type="match status" value="1"/>
</dbReference>
<accession>A0A7K4DKX2</accession>
<dbReference type="InterPro" id="IPR000014">
    <property type="entry name" value="PAS"/>
</dbReference>
<keyword evidence="1" id="KW-0812">Transmembrane</keyword>
<dbReference type="SMART" id="SM00086">
    <property type="entry name" value="PAC"/>
    <property type="match status" value="1"/>
</dbReference>
<feature type="transmembrane region" description="Helical" evidence="1">
    <location>
        <begin position="95"/>
        <end position="118"/>
    </location>
</feature>
<dbReference type="InterPro" id="IPR035965">
    <property type="entry name" value="PAS-like_dom_sf"/>
</dbReference>